<keyword evidence="1" id="KW-0238">DNA-binding</keyword>
<evidence type="ECO:0000313" key="4">
    <source>
        <dbReference type="Proteomes" id="UP001567538"/>
    </source>
</evidence>
<evidence type="ECO:0000256" key="1">
    <source>
        <dbReference type="ARBA" id="ARBA00023125"/>
    </source>
</evidence>
<organism evidence="3 4">
    <name type="scientific">Salvia divinorum</name>
    <name type="common">Maria pastora</name>
    <name type="synonym">Diviner's sage</name>
    <dbReference type="NCBI Taxonomy" id="28513"/>
    <lineage>
        <taxon>Eukaryota</taxon>
        <taxon>Viridiplantae</taxon>
        <taxon>Streptophyta</taxon>
        <taxon>Embryophyta</taxon>
        <taxon>Tracheophyta</taxon>
        <taxon>Spermatophyta</taxon>
        <taxon>Magnoliopsida</taxon>
        <taxon>eudicotyledons</taxon>
        <taxon>Gunneridae</taxon>
        <taxon>Pentapetalae</taxon>
        <taxon>asterids</taxon>
        <taxon>lamiids</taxon>
        <taxon>Lamiales</taxon>
        <taxon>Lamiaceae</taxon>
        <taxon>Nepetoideae</taxon>
        <taxon>Mentheae</taxon>
        <taxon>Salviinae</taxon>
        <taxon>Salvia</taxon>
        <taxon>Salvia subgen. Calosphace</taxon>
    </lineage>
</organism>
<dbReference type="InterPro" id="IPR052035">
    <property type="entry name" value="ZnF_BED_domain_contain"/>
</dbReference>
<gene>
    <name evidence="3" type="ORF">AAHA92_09384</name>
</gene>
<dbReference type="GO" id="GO:0003677">
    <property type="term" value="F:DNA binding"/>
    <property type="evidence" value="ECO:0007669"/>
    <property type="project" value="UniProtKB-KW"/>
</dbReference>
<dbReference type="EMBL" id="JBEAFC010000004">
    <property type="protein sequence ID" value="KAL1558990.1"/>
    <property type="molecule type" value="Genomic_DNA"/>
</dbReference>
<keyword evidence="4" id="KW-1185">Reference proteome</keyword>
<name>A0ABD1HR48_SALDI</name>
<dbReference type="InterPro" id="IPR012337">
    <property type="entry name" value="RNaseH-like_sf"/>
</dbReference>
<dbReference type="SUPFAM" id="SSF53098">
    <property type="entry name" value="Ribonuclease H-like"/>
    <property type="match status" value="1"/>
</dbReference>
<dbReference type="PANTHER" id="PTHR46481:SF7">
    <property type="entry name" value="ZINC FINGER BED DOMAIN-CONTAINING PROTEIN RICESLEEPER 2-LIKE"/>
    <property type="match status" value="1"/>
</dbReference>
<dbReference type="Proteomes" id="UP001567538">
    <property type="component" value="Unassembled WGS sequence"/>
</dbReference>
<proteinExistence type="predicted"/>
<evidence type="ECO:0000259" key="2">
    <source>
        <dbReference type="Pfam" id="PF14372"/>
    </source>
</evidence>
<dbReference type="PANTHER" id="PTHR46481">
    <property type="entry name" value="ZINC FINGER BED DOMAIN-CONTAINING PROTEIN 4"/>
    <property type="match status" value="1"/>
</dbReference>
<dbReference type="Pfam" id="PF14372">
    <property type="entry name" value="hAT-like_RNase-H"/>
    <property type="match status" value="1"/>
</dbReference>
<dbReference type="InterPro" id="IPR025525">
    <property type="entry name" value="hAT-like_transposase_RNase-H"/>
</dbReference>
<feature type="domain" description="hAT-like transposase RNase-H fold" evidence="2">
    <location>
        <begin position="288"/>
        <end position="357"/>
    </location>
</feature>
<evidence type="ECO:0000313" key="3">
    <source>
        <dbReference type="EMBL" id="KAL1558990.1"/>
    </source>
</evidence>
<accession>A0ABD1HR48</accession>
<dbReference type="AlphaFoldDB" id="A0ABD1HR48"/>
<sequence length="357" mass="40846">MKAKCKRCGTLIAADTHGCGTNGLKNHTISCLKKLAKAEVGDGQTILSYSVDGGSRALTTWKFDRKTTRLGLCKMILLNELLFLFVERITSHKSEDIGAAIVTSLTEWGLTHLFSCTLDNALQNDVAIGVVKTHMELMNIDILGGKYFHMRCVVHILNLIVKDGLKEIGISIRRVRETVRWLKSSPQRWGLWAKVLDYLGDKIDLKKKLCMNVPTQWNSTYLMLESAIPYAEAFTTFGNMNSSFGKYLRKRMHNDKSIGPPEEEDWVNVKKMISYLKKFHSFTQIVSVTKRPTSHLFFTEMCGIFDLIRRLQMSSDYEVSSMASRMRLKIGKYWMEETELNVKMNKIIYMAVIFDPR</sequence>
<reference evidence="3 4" key="1">
    <citation type="submission" date="2024-06" db="EMBL/GenBank/DDBJ databases">
        <title>A chromosome level genome sequence of Diviner's sage (Salvia divinorum).</title>
        <authorList>
            <person name="Ford S.A."/>
            <person name="Ro D.-K."/>
            <person name="Ness R.W."/>
            <person name="Phillips M.A."/>
        </authorList>
    </citation>
    <scope>NUCLEOTIDE SEQUENCE [LARGE SCALE GENOMIC DNA]</scope>
    <source>
        <strain evidence="3">SAF-2024a</strain>
        <tissue evidence="3">Leaf</tissue>
    </source>
</reference>
<protein>
    <recommendedName>
        <fullName evidence="2">hAT-like transposase RNase-H fold domain-containing protein</fullName>
    </recommendedName>
</protein>
<comment type="caution">
    <text evidence="3">The sequence shown here is derived from an EMBL/GenBank/DDBJ whole genome shotgun (WGS) entry which is preliminary data.</text>
</comment>